<dbReference type="OrthoDB" id="554695at2"/>
<evidence type="ECO:0000256" key="2">
    <source>
        <dbReference type="ARBA" id="ARBA00009142"/>
    </source>
</evidence>
<dbReference type="GO" id="GO:0005886">
    <property type="term" value="C:plasma membrane"/>
    <property type="evidence" value="ECO:0007669"/>
    <property type="project" value="UniProtKB-SubCell"/>
</dbReference>
<reference evidence="10" key="1">
    <citation type="submission" date="2018-05" db="EMBL/GenBank/DDBJ databases">
        <title>Genome Sequencing of selected type strains of the family Eggerthellaceae.</title>
        <authorList>
            <person name="Danylec N."/>
            <person name="Stoll D.A."/>
            <person name="Doetsch A."/>
            <person name="Huch M."/>
        </authorList>
    </citation>
    <scope>NUCLEOTIDE SEQUENCE [LARGE SCALE GENOMIC DNA]</scope>
    <source>
        <strain evidence="10">DSM 16106</strain>
    </source>
</reference>
<feature type="transmembrane region" description="Helical" evidence="8">
    <location>
        <begin position="66"/>
        <end position="89"/>
    </location>
</feature>
<evidence type="ECO:0000256" key="3">
    <source>
        <dbReference type="ARBA" id="ARBA00022448"/>
    </source>
</evidence>
<comment type="subcellular location">
    <subcellularLocation>
        <location evidence="1 8">Cell membrane</location>
        <topology evidence="1 8">Multi-pass membrane protein</topology>
    </subcellularLocation>
</comment>
<keyword evidence="4 8" id="KW-1003">Cell membrane</keyword>
<proteinExistence type="inferred from homology"/>
<comment type="caution">
    <text evidence="9">The sequence shown here is derived from an EMBL/GenBank/DDBJ whole genome shotgun (WGS) entry which is preliminary data.</text>
</comment>
<dbReference type="Proteomes" id="UP000278632">
    <property type="component" value="Unassembled WGS sequence"/>
</dbReference>
<evidence type="ECO:0000313" key="10">
    <source>
        <dbReference type="Proteomes" id="UP000278632"/>
    </source>
</evidence>
<dbReference type="EMBL" id="QICD01000001">
    <property type="protein sequence ID" value="RNL49111.1"/>
    <property type="molecule type" value="Genomic_DNA"/>
</dbReference>
<evidence type="ECO:0000256" key="6">
    <source>
        <dbReference type="ARBA" id="ARBA00022989"/>
    </source>
</evidence>
<evidence type="ECO:0000256" key="5">
    <source>
        <dbReference type="ARBA" id="ARBA00022692"/>
    </source>
</evidence>
<dbReference type="InterPro" id="IPR052017">
    <property type="entry name" value="TSUP"/>
</dbReference>
<name>A0A3N0BLS1_9ACTN</name>
<evidence type="ECO:0000256" key="1">
    <source>
        <dbReference type="ARBA" id="ARBA00004651"/>
    </source>
</evidence>
<feature type="transmembrane region" description="Helical" evidence="8">
    <location>
        <begin position="185"/>
        <end position="215"/>
    </location>
</feature>
<evidence type="ECO:0000256" key="4">
    <source>
        <dbReference type="ARBA" id="ARBA00022475"/>
    </source>
</evidence>
<keyword evidence="3" id="KW-0813">Transport</keyword>
<keyword evidence="7 8" id="KW-0472">Membrane</keyword>
<dbReference type="PANTHER" id="PTHR30269">
    <property type="entry name" value="TRANSMEMBRANE PROTEIN YFCA"/>
    <property type="match status" value="1"/>
</dbReference>
<feature type="transmembrane region" description="Helical" evidence="8">
    <location>
        <begin position="95"/>
        <end position="113"/>
    </location>
</feature>
<protein>
    <recommendedName>
        <fullName evidence="8">Probable membrane transporter protein</fullName>
    </recommendedName>
</protein>
<sequence>MEFLIVCPLALLAGFVDAVAGGGGLVSIPAYLFAGLPVHQAIGTNKLSSSMGTLAATWRFARSGYLVPRLVAVGVACGLAGSLCGSNLALMTDEAVIKGLMLAALPVVAFYVLRTKNLDRHAGDERPMRQTAMFTACIALVVGVYDGFYGPGTGTFLILLLTGVAHMGLREANGTTKAVNLATNLAALSVFLINGVVLLPLGLAAGAFNIAGNLLGARLFAKDGSRITRPIIGIVLALFAAKLLVG</sequence>
<evidence type="ECO:0000313" key="9">
    <source>
        <dbReference type="EMBL" id="RNL49111.1"/>
    </source>
</evidence>
<dbReference type="InterPro" id="IPR002781">
    <property type="entry name" value="TM_pro_TauE-like"/>
</dbReference>
<feature type="transmembrane region" description="Helical" evidence="8">
    <location>
        <begin position="134"/>
        <end position="165"/>
    </location>
</feature>
<dbReference type="PANTHER" id="PTHR30269:SF0">
    <property type="entry name" value="MEMBRANE TRANSPORTER PROTEIN YFCA-RELATED"/>
    <property type="match status" value="1"/>
</dbReference>
<accession>A0A3N0BLS1</accession>
<keyword evidence="6 8" id="KW-1133">Transmembrane helix</keyword>
<keyword evidence="5 8" id="KW-0812">Transmembrane</keyword>
<keyword evidence="10" id="KW-1185">Reference proteome</keyword>
<dbReference type="AlphaFoldDB" id="A0A3N0BLS1"/>
<evidence type="ECO:0000256" key="8">
    <source>
        <dbReference type="RuleBase" id="RU363041"/>
    </source>
</evidence>
<evidence type="ECO:0000256" key="7">
    <source>
        <dbReference type="ARBA" id="ARBA00023136"/>
    </source>
</evidence>
<dbReference type="RefSeq" id="WP_123191187.1">
    <property type="nucleotide sequence ID" value="NZ_QICD01000001.1"/>
</dbReference>
<gene>
    <name evidence="9" type="ORF">DMP08_01290</name>
</gene>
<organism evidence="9 10">
    <name type="scientific">Paraeggerthella hongkongensis</name>
    <dbReference type="NCBI Taxonomy" id="230658"/>
    <lineage>
        <taxon>Bacteria</taxon>
        <taxon>Bacillati</taxon>
        <taxon>Actinomycetota</taxon>
        <taxon>Coriobacteriia</taxon>
        <taxon>Eggerthellales</taxon>
        <taxon>Eggerthellaceae</taxon>
        <taxon>Paraeggerthella</taxon>
    </lineage>
</organism>
<feature type="transmembrane region" description="Helical" evidence="8">
    <location>
        <begin position="227"/>
        <end position="245"/>
    </location>
</feature>
<dbReference type="Pfam" id="PF01925">
    <property type="entry name" value="TauE"/>
    <property type="match status" value="1"/>
</dbReference>
<comment type="similarity">
    <text evidence="2 8">Belongs to the 4-toluene sulfonate uptake permease (TSUP) (TC 2.A.102) family.</text>
</comment>